<feature type="domain" description="UBC core" evidence="9">
    <location>
        <begin position="339"/>
        <end position="501"/>
    </location>
</feature>
<dbReference type="PROSITE" id="PS50127">
    <property type="entry name" value="UBC_2"/>
    <property type="match status" value="1"/>
</dbReference>
<dbReference type="SUPFAM" id="SSF54495">
    <property type="entry name" value="UBC-like"/>
    <property type="match status" value="1"/>
</dbReference>
<evidence type="ECO:0000256" key="8">
    <source>
        <dbReference type="SAM" id="Phobius"/>
    </source>
</evidence>
<name>A0AAD4KEH7_9EURO</name>
<gene>
    <name evidence="10" type="ORF">BGW36DRAFT_401478</name>
</gene>
<dbReference type="InterPro" id="IPR016135">
    <property type="entry name" value="UBQ-conjugating_enzyme/RWD"/>
</dbReference>
<sequence>MPLAAVANYLVRRGTDGSDEDKPFPVLGFSIFVLTLVILAITSGCLDYIYGKVVATLAAVEDPNPDVYVRIETDATVETGINDAELPPPKPITRSLGSTLAHLKSRAGRLSRFRGIRLYLLIVLIVNLVASPIAAILGGSLVGNALGQFIAELLVANLRVGWIHIVISEPSTKSLWSRLPAWRKTIWKIAPAAAIRSVASQVATFVPLLIASSSSLMASPSDIAPTTFVSSGLGLSALYLALYVLIQMPAEVTFIRVAASMLPEDDEAIVPFDRSFGGKVTPEIVGGQGKIGIVDAWRSFNWGSRMRFLNIVGRVFLLQMAVSFIFALVLISQVFLFFAAGRMLSRQLQQMQSDKDIPGISCGLVNDNSVFEWEVMLMISDDCKFYGGGFFRARLSFPPEYPHMPPKMKFETPIFHPNIYENGDVCISILHPPEEDKYGYESAAERWSPVQTPETILLSVISMLSSPNDESPANVEAARLWRDDPKEFKKRVRKCVRESLGED</sequence>
<feature type="transmembrane region" description="Helical" evidence="8">
    <location>
        <begin position="315"/>
        <end position="340"/>
    </location>
</feature>
<organism evidence="10 11">
    <name type="scientific">Talaromyces proteolyticus</name>
    <dbReference type="NCBI Taxonomy" id="1131652"/>
    <lineage>
        <taxon>Eukaryota</taxon>
        <taxon>Fungi</taxon>
        <taxon>Dikarya</taxon>
        <taxon>Ascomycota</taxon>
        <taxon>Pezizomycotina</taxon>
        <taxon>Eurotiomycetes</taxon>
        <taxon>Eurotiomycetidae</taxon>
        <taxon>Eurotiales</taxon>
        <taxon>Trichocomaceae</taxon>
        <taxon>Talaromyces</taxon>
        <taxon>Talaromyces sect. Bacilispori</taxon>
    </lineage>
</organism>
<dbReference type="Pfam" id="PF00179">
    <property type="entry name" value="UQ_con"/>
    <property type="match status" value="1"/>
</dbReference>
<evidence type="ECO:0000256" key="5">
    <source>
        <dbReference type="ARBA" id="ARBA00042179"/>
    </source>
</evidence>
<dbReference type="AlphaFoldDB" id="A0AAD4KEH7"/>
<proteinExistence type="predicted"/>
<keyword evidence="8" id="KW-0472">Membrane</keyword>
<accession>A0AAD4KEH7</accession>
<evidence type="ECO:0000256" key="3">
    <source>
        <dbReference type="ARBA" id="ARBA00039884"/>
    </source>
</evidence>
<dbReference type="EMBL" id="JAJTJA010000014">
    <property type="protein sequence ID" value="KAH8690030.1"/>
    <property type="molecule type" value="Genomic_DNA"/>
</dbReference>
<evidence type="ECO:0000313" key="10">
    <source>
        <dbReference type="EMBL" id="KAH8690030.1"/>
    </source>
</evidence>
<keyword evidence="1" id="KW-0808">Transferase</keyword>
<keyword evidence="11" id="KW-1185">Reference proteome</keyword>
<dbReference type="FunFam" id="3.10.110.10:FF:000048">
    <property type="entry name" value="Ubiquitin-conjugating enzyme E2 15"/>
    <property type="match status" value="1"/>
</dbReference>
<evidence type="ECO:0000256" key="2">
    <source>
        <dbReference type="ARBA" id="ARBA00022786"/>
    </source>
</evidence>
<feature type="active site" description="Glycyl thioester intermediate" evidence="7">
    <location>
        <position position="426"/>
    </location>
</feature>
<feature type="transmembrane region" description="Helical" evidence="8">
    <location>
        <begin position="118"/>
        <end position="137"/>
    </location>
</feature>
<dbReference type="RefSeq" id="XP_046066313.1">
    <property type="nucleotide sequence ID" value="XM_046218747.1"/>
</dbReference>
<keyword evidence="8" id="KW-1133">Transmembrane helix</keyword>
<dbReference type="GO" id="GO:0016740">
    <property type="term" value="F:transferase activity"/>
    <property type="evidence" value="ECO:0007669"/>
    <property type="project" value="UniProtKB-KW"/>
</dbReference>
<dbReference type="InterPro" id="IPR000608">
    <property type="entry name" value="UBC"/>
</dbReference>
<evidence type="ECO:0000313" key="11">
    <source>
        <dbReference type="Proteomes" id="UP001201262"/>
    </source>
</evidence>
<dbReference type="InterPro" id="IPR050113">
    <property type="entry name" value="Ub_conjugating_enzyme"/>
</dbReference>
<evidence type="ECO:0000256" key="1">
    <source>
        <dbReference type="ARBA" id="ARBA00022679"/>
    </source>
</evidence>
<feature type="transmembrane region" description="Helical" evidence="8">
    <location>
        <begin position="26"/>
        <end position="50"/>
    </location>
</feature>
<evidence type="ECO:0000256" key="7">
    <source>
        <dbReference type="PROSITE-ProRule" id="PRU10133"/>
    </source>
</evidence>
<dbReference type="PANTHER" id="PTHR24067">
    <property type="entry name" value="UBIQUITIN-CONJUGATING ENZYME E2"/>
    <property type="match status" value="1"/>
</dbReference>
<dbReference type="SMART" id="SM00212">
    <property type="entry name" value="UBCc"/>
    <property type="match status" value="1"/>
</dbReference>
<dbReference type="Gene3D" id="3.10.110.10">
    <property type="entry name" value="Ubiquitin Conjugating Enzyme"/>
    <property type="match status" value="1"/>
</dbReference>
<dbReference type="PROSITE" id="PS00183">
    <property type="entry name" value="UBC_1"/>
    <property type="match status" value="1"/>
</dbReference>
<keyword evidence="2" id="KW-0833">Ubl conjugation pathway</keyword>
<dbReference type="InterPro" id="IPR023313">
    <property type="entry name" value="UBQ-conjugating_AS"/>
</dbReference>
<dbReference type="GeneID" id="70249034"/>
<dbReference type="CDD" id="cd23795">
    <property type="entry name" value="UBCc_UBE2G1"/>
    <property type="match status" value="1"/>
</dbReference>
<dbReference type="Proteomes" id="UP001201262">
    <property type="component" value="Unassembled WGS sequence"/>
</dbReference>
<evidence type="ECO:0000256" key="4">
    <source>
        <dbReference type="ARBA" id="ARBA00041569"/>
    </source>
</evidence>
<protein>
    <recommendedName>
        <fullName evidence="3">Ubiquitin-conjugating enzyme E2 2</fullName>
    </recommendedName>
    <alternativeName>
        <fullName evidence="5">E2 ubiquitin-conjugating enzyme 2</fullName>
    </alternativeName>
    <alternativeName>
        <fullName evidence="6">Ubiquitin carrier protein UBC2</fullName>
    </alternativeName>
    <alternativeName>
        <fullName evidence="4">Ubiquitin-protein ligase UBC2</fullName>
    </alternativeName>
</protein>
<evidence type="ECO:0000256" key="6">
    <source>
        <dbReference type="ARBA" id="ARBA00042190"/>
    </source>
</evidence>
<comment type="caution">
    <text evidence="10">The sequence shown here is derived from an EMBL/GenBank/DDBJ whole genome shotgun (WGS) entry which is preliminary data.</text>
</comment>
<feature type="transmembrane region" description="Helical" evidence="8">
    <location>
        <begin position="223"/>
        <end position="246"/>
    </location>
</feature>
<reference evidence="10" key="1">
    <citation type="submission" date="2021-12" db="EMBL/GenBank/DDBJ databases">
        <title>Convergent genome expansion in fungi linked to evolution of root-endophyte symbiosis.</title>
        <authorList>
            <consortium name="DOE Joint Genome Institute"/>
            <person name="Ke Y.-H."/>
            <person name="Bonito G."/>
            <person name="Liao H.-L."/>
            <person name="Looney B."/>
            <person name="Rojas-Flechas A."/>
            <person name="Nash J."/>
            <person name="Hameed K."/>
            <person name="Schadt C."/>
            <person name="Martin F."/>
            <person name="Crous P.W."/>
            <person name="Miettinen O."/>
            <person name="Magnuson J.K."/>
            <person name="Labbe J."/>
            <person name="Jacobson D."/>
            <person name="Doktycz M.J."/>
            <person name="Veneault-Fourrey C."/>
            <person name="Kuo A."/>
            <person name="Mondo S."/>
            <person name="Calhoun S."/>
            <person name="Riley R."/>
            <person name="Ohm R."/>
            <person name="LaButti K."/>
            <person name="Andreopoulos B."/>
            <person name="Pangilinan J."/>
            <person name="Nolan M."/>
            <person name="Tritt A."/>
            <person name="Clum A."/>
            <person name="Lipzen A."/>
            <person name="Daum C."/>
            <person name="Barry K."/>
            <person name="Grigoriev I.V."/>
            <person name="Vilgalys R."/>
        </authorList>
    </citation>
    <scope>NUCLEOTIDE SEQUENCE</scope>
    <source>
        <strain evidence="10">PMI_201</strain>
    </source>
</reference>
<keyword evidence="8" id="KW-0812">Transmembrane</keyword>
<evidence type="ECO:0000259" key="9">
    <source>
        <dbReference type="PROSITE" id="PS50127"/>
    </source>
</evidence>